<evidence type="ECO:0000256" key="6">
    <source>
        <dbReference type="ARBA" id="ARBA00022741"/>
    </source>
</evidence>
<dbReference type="RefSeq" id="WP_098503111.1">
    <property type="nucleotide sequence ID" value="NZ_PDJQ01000001.1"/>
</dbReference>
<feature type="region of interest" description="Disordered" evidence="13">
    <location>
        <begin position="806"/>
        <end position="866"/>
    </location>
</feature>
<dbReference type="GO" id="GO:0005829">
    <property type="term" value="C:cytosol"/>
    <property type="evidence" value="ECO:0007669"/>
    <property type="project" value="TreeGrafter"/>
</dbReference>
<evidence type="ECO:0000256" key="4">
    <source>
        <dbReference type="ARBA" id="ARBA00022475"/>
    </source>
</evidence>
<comment type="catalytic activity">
    <reaction evidence="12">
        <text>ATP + H2O + cellular proteinSide 1 = ADP + phosphate + cellular proteinSide 2.</text>
        <dbReference type="EC" id="7.4.2.8"/>
    </reaction>
</comment>
<dbReference type="CDD" id="cd17928">
    <property type="entry name" value="DEXDc_SecA"/>
    <property type="match status" value="1"/>
</dbReference>
<evidence type="ECO:0000256" key="7">
    <source>
        <dbReference type="ARBA" id="ARBA00022840"/>
    </source>
</evidence>
<dbReference type="InterPro" id="IPR036670">
    <property type="entry name" value="SecA_X-link_sf"/>
</dbReference>
<dbReference type="InterPro" id="IPR011115">
    <property type="entry name" value="SecA_DEAD"/>
</dbReference>
<dbReference type="InterPro" id="IPR020937">
    <property type="entry name" value="SecA_CS"/>
</dbReference>
<dbReference type="InterPro" id="IPR001650">
    <property type="entry name" value="Helicase_C-like"/>
</dbReference>
<dbReference type="GO" id="GO:0005524">
    <property type="term" value="F:ATP binding"/>
    <property type="evidence" value="ECO:0007669"/>
    <property type="project" value="UniProtKB-UniRule"/>
</dbReference>
<evidence type="ECO:0000259" key="15">
    <source>
        <dbReference type="PROSITE" id="PS51194"/>
    </source>
</evidence>
<name>A0A2A9HFA4_TEPT2</name>
<keyword evidence="5 12" id="KW-0963">Cytoplasm</keyword>
<proteinExistence type="inferred from homology"/>
<dbReference type="EMBL" id="PDJQ01000001">
    <property type="protein sequence ID" value="PFG73666.1"/>
    <property type="molecule type" value="Genomic_DNA"/>
</dbReference>
<feature type="domain" description="Helicase C-terminal" evidence="15">
    <location>
        <begin position="439"/>
        <end position="600"/>
    </location>
</feature>
<evidence type="ECO:0000256" key="1">
    <source>
        <dbReference type="ARBA" id="ARBA00004170"/>
    </source>
</evidence>
<dbReference type="EC" id="7.4.2.8" evidence="12"/>
<feature type="compositionally biased region" description="Low complexity" evidence="13">
    <location>
        <begin position="813"/>
        <end position="834"/>
    </location>
</feature>
<reference evidence="17 18" key="1">
    <citation type="submission" date="2017-09" db="EMBL/GenBank/DDBJ databases">
        <title>Sequencing the genomes of two abundant thermophiles in Great Basin hot springs: Thermocrinis jamiesonii and novel Chloroflexi Thermoflexus hugenholtzii.</title>
        <authorList>
            <person name="Hedlund B."/>
        </authorList>
    </citation>
    <scope>NUCLEOTIDE SEQUENCE [LARGE SCALE GENOMIC DNA]</scope>
    <source>
        <strain evidence="17 18">G233</strain>
    </source>
</reference>
<dbReference type="Pfam" id="PF01043">
    <property type="entry name" value="SecA_PP_bind"/>
    <property type="match status" value="1"/>
</dbReference>
<keyword evidence="8 12" id="KW-0653">Protein transport</keyword>
<comment type="caution">
    <text evidence="17">The sequence shown here is derived from an EMBL/GenBank/DDBJ whole genome shotgun (WGS) entry which is preliminary data.</text>
</comment>
<dbReference type="FunFam" id="3.40.50.300:FF:000429">
    <property type="entry name" value="Preprotein translocase subunit SecA"/>
    <property type="match status" value="1"/>
</dbReference>
<keyword evidence="18" id="KW-1185">Reference proteome</keyword>
<comment type="subcellular location">
    <subcellularLocation>
        <location evidence="12">Cell membrane</location>
        <topology evidence="12">Peripheral membrane protein</topology>
        <orientation evidence="12">Cytoplasmic side</orientation>
    </subcellularLocation>
    <subcellularLocation>
        <location evidence="12">Cytoplasm</location>
    </subcellularLocation>
    <subcellularLocation>
        <location evidence="1">Membrane</location>
        <topology evidence="1">Peripheral membrane protein</topology>
    </subcellularLocation>
    <text evidence="12">Distribution is 50-50.</text>
</comment>
<evidence type="ECO:0000256" key="3">
    <source>
        <dbReference type="ARBA" id="ARBA00022448"/>
    </source>
</evidence>
<evidence type="ECO:0000256" key="13">
    <source>
        <dbReference type="SAM" id="MobiDB-lite"/>
    </source>
</evidence>
<dbReference type="GO" id="GO:0065002">
    <property type="term" value="P:intracellular protein transmembrane transport"/>
    <property type="evidence" value="ECO:0007669"/>
    <property type="project" value="UniProtKB-UniRule"/>
</dbReference>
<dbReference type="SUPFAM" id="SSF52540">
    <property type="entry name" value="P-loop containing nucleoside triphosphate hydrolases"/>
    <property type="match status" value="2"/>
</dbReference>
<dbReference type="CDD" id="cd18803">
    <property type="entry name" value="SF2_C_secA"/>
    <property type="match status" value="1"/>
</dbReference>
<dbReference type="PROSITE" id="PS51196">
    <property type="entry name" value="SECA_MOTOR_DEAD"/>
    <property type="match status" value="1"/>
</dbReference>
<dbReference type="SMART" id="SM00957">
    <property type="entry name" value="SecA_DEAD"/>
    <property type="match status" value="1"/>
</dbReference>
<evidence type="ECO:0000259" key="16">
    <source>
        <dbReference type="PROSITE" id="PS51196"/>
    </source>
</evidence>
<dbReference type="PROSITE" id="PS51194">
    <property type="entry name" value="HELICASE_CTER"/>
    <property type="match status" value="1"/>
</dbReference>
<feature type="domain" description="SecA family profile" evidence="16">
    <location>
        <begin position="4"/>
        <end position="595"/>
    </location>
</feature>
<dbReference type="PANTHER" id="PTHR30612:SF0">
    <property type="entry name" value="CHLOROPLAST PROTEIN-TRANSPORTING ATPASE"/>
    <property type="match status" value="1"/>
</dbReference>
<dbReference type="InterPro" id="IPR011130">
    <property type="entry name" value="SecA_preprotein_X-link_dom"/>
</dbReference>
<keyword evidence="7 12" id="KW-0067">ATP-binding</keyword>
<evidence type="ECO:0000256" key="9">
    <source>
        <dbReference type="ARBA" id="ARBA00022967"/>
    </source>
</evidence>
<dbReference type="InterPro" id="IPR036266">
    <property type="entry name" value="SecA_Wing/Scaffold_sf"/>
</dbReference>
<dbReference type="HAMAP" id="MF_01382">
    <property type="entry name" value="SecA"/>
    <property type="match status" value="1"/>
</dbReference>
<keyword evidence="10 12" id="KW-0811">Translocation</keyword>
<organism evidence="17 18">
    <name type="scientific">Tepidiforma thermophila (strain KCTC 52669 / CGMCC 1.13589 / G233)</name>
    <dbReference type="NCBI Taxonomy" id="2761530"/>
    <lineage>
        <taxon>Bacteria</taxon>
        <taxon>Bacillati</taxon>
        <taxon>Chloroflexota</taxon>
        <taxon>Tepidiformia</taxon>
        <taxon>Tepidiformales</taxon>
        <taxon>Tepidiformaceae</taxon>
        <taxon>Tepidiforma</taxon>
    </lineage>
</organism>
<evidence type="ECO:0000256" key="2">
    <source>
        <dbReference type="ARBA" id="ARBA00007650"/>
    </source>
</evidence>
<dbReference type="Gene3D" id="1.10.3060.10">
    <property type="entry name" value="Helical scaffold and wing domains of SecA"/>
    <property type="match status" value="1"/>
</dbReference>
<comment type="function">
    <text evidence="12">Part of the Sec protein translocase complex. Interacts with the SecYEG preprotein conducting channel. Has a central role in coupling the hydrolysis of ATP to the transfer of proteins into and across the cell membrane, serving as an ATP-driven molecular motor driving the stepwise translocation of polypeptide chains across the membrane.</text>
</comment>
<dbReference type="Pfam" id="PF07517">
    <property type="entry name" value="SecA_DEAD"/>
    <property type="match status" value="1"/>
</dbReference>
<keyword evidence="11 12" id="KW-0472">Membrane</keyword>
<dbReference type="Gene3D" id="3.40.50.300">
    <property type="entry name" value="P-loop containing nucleotide triphosphate hydrolases"/>
    <property type="match status" value="3"/>
</dbReference>
<dbReference type="PANTHER" id="PTHR30612">
    <property type="entry name" value="SECA INNER MEMBRANE COMPONENT OF SEC PROTEIN SECRETION SYSTEM"/>
    <property type="match status" value="1"/>
</dbReference>
<evidence type="ECO:0000256" key="10">
    <source>
        <dbReference type="ARBA" id="ARBA00023010"/>
    </source>
</evidence>
<dbReference type="Gene3D" id="3.90.1440.10">
    <property type="entry name" value="SecA, preprotein cross-linking domain"/>
    <property type="match status" value="1"/>
</dbReference>
<evidence type="ECO:0000259" key="14">
    <source>
        <dbReference type="PROSITE" id="PS51192"/>
    </source>
</evidence>
<evidence type="ECO:0000256" key="8">
    <source>
        <dbReference type="ARBA" id="ARBA00022927"/>
    </source>
</evidence>
<dbReference type="NCBIfam" id="NF006630">
    <property type="entry name" value="PRK09200.1"/>
    <property type="match status" value="1"/>
</dbReference>
<dbReference type="GO" id="GO:0005886">
    <property type="term" value="C:plasma membrane"/>
    <property type="evidence" value="ECO:0007669"/>
    <property type="project" value="UniProtKB-SubCell"/>
</dbReference>
<dbReference type="Pfam" id="PF07516">
    <property type="entry name" value="SecA_SW"/>
    <property type="match status" value="1"/>
</dbReference>
<evidence type="ECO:0000313" key="18">
    <source>
        <dbReference type="Proteomes" id="UP000223071"/>
    </source>
</evidence>
<keyword evidence="6 12" id="KW-0547">Nucleotide-binding</keyword>
<dbReference type="SMART" id="SM00958">
    <property type="entry name" value="SecA_PP_bind"/>
    <property type="match status" value="1"/>
</dbReference>
<dbReference type="InterPro" id="IPR014018">
    <property type="entry name" value="SecA_motor_DEAD"/>
</dbReference>
<gene>
    <name evidence="12" type="primary">secA</name>
    <name evidence="17" type="ORF">A9A59_0868</name>
</gene>
<feature type="binding site" evidence="12">
    <location>
        <position position="517"/>
    </location>
    <ligand>
        <name>ATP</name>
        <dbReference type="ChEBI" id="CHEBI:30616"/>
    </ligand>
</feature>
<feature type="binding site" evidence="12">
    <location>
        <position position="88"/>
    </location>
    <ligand>
        <name>ATP</name>
        <dbReference type="ChEBI" id="CHEBI:30616"/>
    </ligand>
</feature>
<sequence length="866" mass="97665">MPKLGFLNRILGDSNERELRRLQKIVDEINDLAPETEALSDEQLAAKTAEFKERLAQGETLDDLLPEAFAVTREMAARKVGERPYDVQLMGGIVLHEGRIAEMRTGEGKTLTAVAPVYLNALLGRGVHVVTVNDYLARRDAAWYGPVYHALGMSVGVIQNAGISFMYEPGYEPETEGPATGYKDLRPATRKEVYQADITYGTNNEFGFDYLRDNMVREWEDKAQRDLYFAIVDEVDNILIDEARTPLIISGQAEEASATYIKFARAVKGLREEIDYVIDHKAKHVALTEEGIERVERALGIRNIFEGDPRLARHLEAALDAEYLKRIDRDYVVRDGEVIIVDEFTGRLMPGRRWSHGIHQAVEAKEGVPIQRESITYATITFQNLFRLYEKLAGMTGTAETEAEEFHKIYGLDVVVIPTHRPMIRVDHPDVVYINERAKFNAVVNEIEEMHRIGRPVLVGTTSIEKSEYLSSLLARRGIPHQVLNAKHHEREALIVAQAGQRGAVTIATNMAGRGTDIKLGPGVAELGGLHVIGTERHESRRIDNQLRGRAGRQGDPGSSRFFVSFGDDIMKRFAPDWVPGMMQKLGMTEDMPLESRMVTRAIEQAQQKVEGHNFDIRKRLVEFDDVINEHRKQIYSQRDKILRGVDTRANVLEEMLFREIERITENVNPDDFESLELAHAELREIFLPEDLPTIEEMAELRDELTDELLDRAEDRYEQMEAAIGPENMRKVEHWLLLEAIDTHWREHLTAIEELRQSIGLQAYAQVDPLVAFKREGHDMYQQLVQNIRRQVARTIFKVRVVQQPAPQPAPAPVGDGAAAPAPAQKAAPILAKASGPSPEEIRRLGAAPQAGGKGSSAAKRRKLIR</sequence>
<protein>
    <recommendedName>
        <fullName evidence="12">Protein translocase subunit SecA</fullName>
        <ecNumber evidence="12">7.4.2.8</ecNumber>
    </recommendedName>
</protein>
<dbReference type="InterPro" id="IPR044722">
    <property type="entry name" value="SecA_SF2_C"/>
</dbReference>
<accession>A0A2A9HFA4</accession>
<evidence type="ECO:0000256" key="12">
    <source>
        <dbReference type="HAMAP-Rule" id="MF_01382"/>
    </source>
</evidence>
<evidence type="ECO:0000256" key="11">
    <source>
        <dbReference type="ARBA" id="ARBA00023136"/>
    </source>
</evidence>
<keyword evidence="4 12" id="KW-1003">Cell membrane</keyword>
<dbReference type="SUPFAM" id="SSF81767">
    <property type="entry name" value="Pre-protein crosslinking domain of SecA"/>
    <property type="match status" value="1"/>
</dbReference>
<evidence type="ECO:0000313" key="17">
    <source>
        <dbReference type="EMBL" id="PFG73666.1"/>
    </source>
</evidence>
<dbReference type="InterPro" id="IPR011116">
    <property type="entry name" value="SecA_Wing/Scaffold"/>
</dbReference>
<comment type="subunit">
    <text evidence="12">Monomer and homodimer. Part of the essential Sec protein translocation apparatus which comprises SecA, SecYEG and auxiliary proteins SecDF. Other proteins may also be involved.</text>
</comment>
<dbReference type="Proteomes" id="UP000223071">
    <property type="component" value="Unassembled WGS sequence"/>
</dbReference>
<dbReference type="GO" id="GO:0043952">
    <property type="term" value="P:protein transport by the Sec complex"/>
    <property type="evidence" value="ECO:0007669"/>
    <property type="project" value="TreeGrafter"/>
</dbReference>
<feature type="domain" description="Helicase ATP-binding" evidence="14">
    <location>
        <begin position="90"/>
        <end position="278"/>
    </location>
</feature>
<dbReference type="PRINTS" id="PR00906">
    <property type="entry name" value="SECA"/>
</dbReference>
<comment type="similarity">
    <text evidence="2 12">Belongs to the SecA family.</text>
</comment>
<dbReference type="GO" id="GO:0017038">
    <property type="term" value="P:protein import"/>
    <property type="evidence" value="ECO:0007669"/>
    <property type="project" value="InterPro"/>
</dbReference>
<feature type="binding site" evidence="12">
    <location>
        <begin position="106"/>
        <end position="110"/>
    </location>
    <ligand>
        <name>ATP</name>
        <dbReference type="ChEBI" id="CHEBI:30616"/>
    </ligand>
</feature>
<dbReference type="Pfam" id="PF21090">
    <property type="entry name" value="P-loop_SecA"/>
    <property type="match status" value="2"/>
</dbReference>
<dbReference type="InterPro" id="IPR014001">
    <property type="entry name" value="Helicase_ATP-bd"/>
</dbReference>
<keyword evidence="9 12" id="KW-1278">Translocase</keyword>
<dbReference type="GO" id="GO:0008564">
    <property type="term" value="F:protein-exporting ATPase activity"/>
    <property type="evidence" value="ECO:0007669"/>
    <property type="project" value="UniProtKB-EC"/>
</dbReference>
<dbReference type="AlphaFoldDB" id="A0A2A9HFA4"/>
<dbReference type="GO" id="GO:0031522">
    <property type="term" value="C:cell envelope Sec protein transport complex"/>
    <property type="evidence" value="ECO:0007669"/>
    <property type="project" value="TreeGrafter"/>
</dbReference>
<dbReference type="FunFam" id="3.90.1440.10:FF:000003">
    <property type="entry name" value="Preprotein translocase SecA subunit"/>
    <property type="match status" value="1"/>
</dbReference>
<evidence type="ECO:0000256" key="5">
    <source>
        <dbReference type="ARBA" id="ARBA00022490"/>
    </source>
</evidence>
<dbReference type="PROSITE" id="PS01312">
    <property type="entry name" value="SECA"/>
    <property type="match status" value="1"/>
</dbReference>
<dbReference type="GO" id="GO:0006605">
    <property type="term" value="P:protein targeting"/>
    <property type="evidence" value="ECO:0007669"/>
    <property type="project" value="UniProtKB-UniRule"/>
</dbReference>
<keyword evidence="3 12" id="KW-0813">Transport</keyword>
<dbReference type="SUPFAM" id="SSF81886">
    <property type="entry name" value="Helical scaffold and wing domains of SecA"/>
    <property type="match status" value="1"/>
</dbReference>
<dbReference type="PROSITE" id="PS51192">
    <property type="entry name" value="HELICASE_ATP_BIND_1"/>
    <property type="match status" value="1"/>
</dbReference>
<dbReference type="InterPro" id="IPR000185">
    <property type="entry name" value="SecA"/>
</dbReference>
<dbReference type="InterPro" id="IPR027417">
    <property type="entry name" value="P-loop_NTPase"/>
</dbReference>